<dbReference type="Proteomes" id="UP001054945">
    <property type="component" value="Unassembled WGS sequence"/>
</dbReference>
<keyword evidence="2" id="KW-1185">Reference proteome</keyword>
<name>A0AAV4XNK2_CAEEX</name>
<evidence type="ECO:0000313" key="1">
    <source>
        <dbReference type="EMBL" id="GIY95520.1"/>
    </source>
</evidence>
<reference evidence="1 2" key="1">
    <citation type="submission" date="2021-06" db="EMBL/GenBank/DDBJ databases">
        <title>Caerostris extrusa draft genome.</title>
        <authorList>
            <person name="Kono N."/>
            <person name="Arakawa K."/>
        </authorList>
    </citation>
    <scope>NUCLEOTIDE SEQUENCE [LARGE SCALE GENOMIC DNA]</scope>
</reference>
<comment type="caution">
    <text evidence="1">The sequence shown here is derived from an EMBL/GenBank/DDBJ whole genome shotgun (WGS) entry which is preliminary data.</text>
</comment>
<proteinExistence type="predicted"/>
<gene>
    <name evidence="1" type="ORF">CEXT_60311</name>
</gene>
<protein>
    <submittedName>
        <fullName evidence="1">Uncharacterized protein</fullName>
    </submittedName>
</protein>
<sequence length="130" mass="14782">MFYAKQSTPNRNGNKSTARGDSFSDLYEGMRFFLNLPPPCLLPCILFLVSSFPFNSRLSKPPNCGLHLLEIKSGCQRKGDRVQQEKKGKKGCIIWGRALHGFEGEKFSLVRDRGVSRGEKKIEDEMRRAE</sequence>
<feature type="non-terminal residue" evidence="1">
    <location>
        <position position="130"/>
    </location>
</feature>
<dbReference type="AlphaFoldDB" id="A0AAV4XNK2"/>
<dbReference type="EMBL" id="BPLR01000536">
    <property type="protein sequence ID" value="GIY95520.1"/>
    <property type="molecule type" value="Genomic_DNA"/>
</dbReference>
<evidence type="ECO:0000313" key="2">
    <source>
        <dbReference type="Proteomes" id="UP001054945"/>
    </source>
</evidence>
<organism evidence="1 2">
    <name type="scientific">Caerostris extrusa</name>
    <name type="common">Bark spider</name>
    <name type="synonym">Caerostris bankana</name>
    <dbReference type="NCBI Taxonomy" id="172846"/>
    <lineage>
        <taxon>Eukaryota</taxon>
        <taxon>Metazoa</taxon>
        <taxon>Ecdysozoa</taxon>
        <taxon>Arthropoda</taxon>
        <taxon>Chelicerata</taxon>
        <taxon>Arachnida</taxon>
        <taxon>Araneae</taxon>
        <taxon>Araneomorphae</taxon>
        <taxon>Entelegynae</taxon>
        <taxon>Araneoidea</taxon>
        <taxon>Araneidae</taxon>
        <taxon>Caerostris</taxon>
    </lineage>
</organism>
<accession>A0AAV4XNK2</accession>